<dbReference type="SUPFAM" id="SSF74788">
    <property type="entry name" value="Cullin repeat-like"/>
    <property type="match status" value="1"/>
</dbReference>
<dbReference type="PANTHER" id="PTHR11932">
    <property type="entry name" value="CULLIN"/>
    <property type="match status" value="1"/>
</dbReference>
<dbReference type="InterPro" id="IPR001373">
    <property type="entry name" value="Cullin_N"/>
</dbReference>
<proteinExistence type="inferred from homology"/>
<accession>A0A9Q5HZF2</accession>
<evidence type="ECO:0000259" key="2">
    <source>
        <dbReference type="Pfam" id="PF00888"/>
    </source>
</evidence>
<dbReference type="InterPro" id="IPR045093">
    <property type="entry name" value="Cullin"/>
</dbReference>
<feature type="domain" description="Cullin N-terminal" evidence="2">
    <location>
        <begin position="70"/>
        <end position="233"/>
    </location>
</feature>
<dbReference type="GO" id="GO:0031625">
    <property type="term" value="F:ubiquitin protein ligase binding"/>
    <property type="evidence" value="ECO:0007669"/>
    <property type="project" value="InterPro"/>
</dbReference>
<organism evidence="3 4">
    <name type="scientific">Sanghuangporus baumii</name>
    <name type="common">Phellinus baumii</name>
    <dbReference type="NCBI Taxonomy" id="108892"/>
    <lineage>
        <taxon>Eukaryota</taxon>
        <taxon>Fungi</taxon>
        <taxon>Dikarya</taxon>
        <taxon>Basidiomycota</taxon>
        <taxon>Agaricomycotina</taxon>
        <taxon>Agaricomycetes</taxon>
        <taxon>Hymenochaetales</taxon>
        <taxon>Hymenochaetaceae</taxon>
        <taxon>Sanghuangporus</taxon>
    </lineage>
</organism>
<dbReference type="GO" id="GO:0006511">
    <property type="term" value="P:ubiquitin-dependent protein catabolic process"/>
    <property type="evidence" value="ECO:0007669"/>
    <property type="project" value="InterPro"/>
</dbReference>
<dbReference type="OrthoDB" id="27073at2759"/>
<comment type="caution">
    <text evidence="3">The sequence shown here is derived from an EMBL/GenBank/DDBJ whole genome shotgun (WGS) entry which is preliminary data.</text>
</comment>
<dbReference type="Proteomes" id="UP000757232">
    <property type="component" value="Unassembled WGS sequence"/>
</dbReference>
<evidence type="ECO:0000313" key="4">
    <source>
        <dbReference type="Proteomes" id="UP000757232"/>
    </source>
</evidence>
<reference evidence="3" key="1">
    <citation type="submission" date="2016-06" db="EMBL/GenBank/DDBJ databases">
        <title>Draft Genome sequence of the fungus Inonotus baumii.</title>
        <authorList>
            <person name="Zhu H."/>
            <person name="Lin W."/>
        </authorList>
    </citation>
    <scope>NUCLEOTIDE SEQUENCE</scope>
    <source>
        <strain evidence="3">821</strain>
    </source>
</reference>
<dbReference type="AlphaFoldDB" id="A0A9Q5HZF2"/>
<dbReference type="Gene3D" id="1.20.1310.10">
    <property type="entry name" value="Cullin Repeats"/>
    <property type="match status" value="2"/>
</dbReference>
<name>A0A9Q5HZF2_SANBA</name>
<evidence type="ECO:0000313" key="3">
    <source>
        <dbReference type="EMBL" id="OCB88507.1"/>
    </source>
</evidence>
<comment type="similarity">
    <text evidence="1">Belongs to the cullin family.</text>
</comment>
<evidence type="ECO:0000256" key="1">
    <source>
        <dbReference type="ARBA" id="ARBA00006019"/>
    </source>
</evidence>
<protein>
    <submittedName>
        <fullName evidence="3">Cullin-domain-containing protein</fullName>
    </submittedName>
</protein>
<dbReference type="Pfam" id="PF00888">
    <property type="entry name" value="Cullin"/>
    <property type="match status" value="1"/>
</dbReference>
<dbReference type="EMBL" id="LNZH02000177">
    <property type="protein sequence ID" value="OCB88507.1"/>
    <property type="molecule type" value="Genomic_DNA"/>
</dbReference>
<gene>
    <name evidence="3" type="ORF">A7U60_g4321</name>
</gene>
<sequence>MLVSALDIQSGTDRSFVKAFEEILRPLGIYLSQVPADLRLEQDDIESVSSFSPFQDPSHASRRPLMCLGLCTNLRKYLVEHLKIVREGAESLIDEYLLRYYAEEWNKYTTGATYINRLFTVLNRHWLALVQWKQNVLDRIQSENAKLSSAMIGRIEKERNGETIDQTLLRKVIDSFVSLGINEVGSNKQSLDMYEEHFQAPFIAATENYYRQESVGLLIANSVSDYLKKVEER</sequence>
<dbReference type="InterPro" id="IPR016159">
    <property type="entry name" value="Cullin_repeat-like_dom_sf"/>
</dbReference>
<keyword evidence="4" id="KW-1185">Reference proteome</keyword>